<keyword evidence="7" id="KW-1185">Reference proteome</keyword>
<keyword evidence="2" id="KW-0677">Repeat</keyword>
<comment type="caution">
    <text evidence="6">The sequence shown here is derived from an EMBL/GenBank/DDBJ whole genome shotgun (WGS) entry which is preliminary data.</text>
</comment>
<proteinExistence type="predicted"/>
<feature type="repeat" description="WD" evidence="3">
    <location>
        <begin position="483"/>
        <end position="524"/>
    </location>
</feature>
<dbReference type="InterPro" id="IPR036322">
    <property type="entry name" value="WD40_repeat_dom_sf"/>
</dbReference>
<accession>A0A9Q1HCL7</accession>
<feature type="domain" description="WDR36/Utp21 N-terminal" evidence="5">
    <location>
        <begin position="46"/>
        <end position="311"/>
    </location>
</feature>
<dbReference type="AlphaFoldDB" id="A0A9Q1HCL7"/>
<evidence type="ECO:0000313" key="6">
    <source>
        <dbReference type="EMBL" id="KAJ8040336.1"/>
    </source>
</evidence>
<dbReference type="Pfam" id="PF25168">
    <property type="entry name" value="Beta-prop_WDR36-Utp21_2nd"/>
    <property type="match status" value="1"/>
</dbReference>
<organism evidence="6 7">
    <name type="scientific">Holothuria leucospilota</name>
    <name type="common">Black long sea cucumber</name>
    <name type="synonym">Mertensiothuria leucospilota</name>
    <dbReference type="NCBI Taxonomy" id="206669"/>
    <lineage>
        <taxon>Eukaryota</taxon>
        <taxon>Metazoa</taxon>
        <taxon>Echinodermata</taxon>
        <taxon>Eleutherozoa</taxon>
        <taxon>Echinozoa</taxon>
        <taxon>Holothuroidea</taxon>
        <taxon>Aspidochirotacea</taxon>
        <taxon>Aspidochirotida</taxon>
        <taxon>Holothuriidae</taxon>
        <taxon>Holothuria</taxon>
    </lineage>
</organism>
<dbReference type="InterPro" id="IPR011044">
    <property type="entry name" value="Quino_amine_DH_bsu"/>
</dbReference>
<dbReference type="InterPro" id="IPR059157">
    <property type="entry name" value="WDR36-Utp21_N"/>
</dbReference>
<gene>
    <name evidence="6" type="ORF">HOLleu_14597</name>
</gene>
<dbReference type="PANTHER" id="PTHR22840">
    <property type="entry name" value="WD REPEAT-CONTAINING PROTEIN 36"/>
    <property type="match status" value="1"/>
</dbReference>
<dbReference type="Pfam" id="PF04192">
    <property type="entry name" value="Utp21"/>
    <property type="match status" value="1"/>
</dbReference>
<dbReference type="SUPFAM" id="SSF50978">
    <property type="entry name" value="WD40 repeat-like"/>
    <property type="match status" value="1"/>
</dbReference>
<dbReference type="SMART" id="SM00320">
    <property type="entry name" value="WD40"/>
    <property type="match status" value="11"/>
</dbReference>
<dbReference type="EMBL" id="JAIZAY010000006">
    <property type="protein sequence ID" value="KAJ8040336.1"/>
    <property type="molecule type" value="Genomic_DNA"/>
</dbReference>
<dbReference type="Proteomes" id="UP001152320">
    <property type="component" value="Chromosome 6"/>
</dbReference>
<evidence type="ECO:0000256" key="3">
    <source>
        <dbReference type="PROSITE-ProRule" id="PRU00221"/>
    </source>
</evidence>
<dbReference type="PROSITE" id="PS00678">
    <property type="entry name" value="WD_REPEATS_1"/>
    <property type="match status" value="1"/>
</dbReference>
<dbReference type="PROSITE" id="PS50294">
    <property type="entry name" value="WD_REPEATS_REGION"/>
    <property type="match status" value="2"/>
</dbReference>
<dbReference type="GO" id="GO:0034388">
    <property type="term" value="C:Pwp2p-containing subcomplex of 90S preribosome"/>
    <property type="evidence" value="ECO:0007669"/>
    <property type="project" value="TreeGrafter"/>
</dbReference>
<evidence type="ECO:0000313" key="7">
    <source>
        <dbReference type="Proteomes" id="UP001152320"/>
    </source>
</evidence>
<evidence type="ECO:0000259" key="4">
    <source>
        <dbReference type="Pfam" id="PF04192"/>
    </source>
</evidence>
<feature type="repeat" description="WD" evidence="3">
    <location>
        <begin position="277"/>
        <end position="308"/>
    </location>
</feature>
<feature type="domain" description="WDR36/Utp21 C-terminal" evidence="4">
    <location>
        <begin position="694"/>
        <end position="896"/>
    </location>
</feature>
<protein>
    <submittedName>
        <fullName evidence="6">WD repeat-containing protein 36</fullName>
    </submittedName>
</protein>
<dbReference type="FunFam" id="2.130.10.10:FF:000109">
    <property type="entry name" value="WD repeat domain 36"/>
    <property type="match status" value="1"/>
</dbReference>
<dbReference type="OrthoDB" id="10250769at2759"/>
<evidence type="ECO:0000256" key="2">
    <source>
        <dbReference type="ARBA" id="ARBA00022737"/>
    </source>
</evidence>
<dbReference type="GO" id="GO:0006364">
    <property type="term" value="P:rRNA processing"/>
    <property type="evidence" value="ECO:0007669"/>
    <property type="project" value="InterPro"/>
</dbReference>
<evidence type="ECO:0000256" key="1">
    <source>
        <dbReference type="ARBA" id="ARBA00022574"/>
    </source>
</evidence>
<dbReference type="Pfam" id="PF25171">
    <property type="entry name" value="Beta-prop_WDR36-Utp21_1st"/>
    <property type="match status" value="1"/>
</dbReference>
<dbReference type="InterPro" id="IPR001680">
    <property type="entry name" value="WD40_rpt"/>
</dbReference>
<name>A0A9Q1HCL7_HOLLE</name>
<dbReference type="InterPro" id="IPR015943">
    <property type="entry name" value="WD40/YVTN_repeat-like_dom_sf"/>
</dbReference>
<evidence type="ECO:0000259" key="5">
    <source>
        <dbReference type="Pfam" id="PF25171"/>
    </source>
</evidence>
<feature type="repeat" description="WD" evidence="3">
    <location>
        <begin position="566"/>
        <end position="607"/>
    </location>
</feature>
<dbReference type="Gene3D" id="2.130.10.10">
    <property type="entry name" value="YVTN repeat-like/Quinoprotein amine dehydrogenase"/>
    <property type="match status" value="2"/>
</dbReference>
<dbReference type="GO" id="GO:0032040">
    <property type="term" value="C:small-subunit processome"/>
    <property type="evidence" value="ECO:0007669"/>
    <property type="project" value="InterPro"/>
</dbReference>
<dbReference type="InterPro" id="IPR007319">
    <property type="entry name" value="WDR36/Utp21_C"/>
</dbReference>
<dbReference type="PROSITE" id="PS50082">
    <property type="entry name" value="WD_REPEATS_2"/>
    <property type="match status" value="3"/>
</dbReference>
<keyword evidence="1 3" id="KW-0853">WD repeat</keyword>
<reference evidence="6" key="1">
    <citation type="submission" date="2021-10" db="EMBL/GenBank/DDBJ databases">
        <title>Tropical sea cucumber genome reveals ecological adaptation and Cuvierian tubules defense mechanism.</title>
        <authorList>
            <person name="Chen T."/>
        </authorList>
    </citation>
    <scope>NUCLEOTIDE SEQUENCE</scope>
    <source>
        <strain evidence="6">Nanhai2018</strain>
        <tissue evidence="6">Muscle</tissue>
    </source>
</reference>
<dbReference type="SUPFAM" id="SSF50969">
    <property type="entry name" value="YVTN repeat-like/Quinoprotein amine dehydrogenase"/>
    <property type="match status" value="1"/>
</dbReference>
<dbReference type="InterPro" id="IPR019775">
    <property type="entry name" value="WD40_repeat_CS"/>
</dbReference>
<sequence>MNETYTKHDIMSEGSKIFAGYHALGFVCNHVPLSLRFIAKRKEHLIVTCVGKAFHTYSSSKLELLAVSDTHPDDINCLTSDGYYDYTACNNVIRAHTHGQQVLHTYQGHEKTVHLLLPFGEHLISVDEGSNMKIWDIKTEEIYLDVEFDNRTFQITCMMHPSTYLNKILLGSRQGTLQIWNIKRNALVHRFDGWGSCITVLEQAPAVDVVAVGLEDGRILVHNIKFDETLVSFVLDWGPVTSIAFRTDGEPIMATGSTVGHIAIWNLEKRKLQAQMRDAHRSSITGMKFLQSEPLLVTNSADNFIKMWIFDQADGSGRLLRKRSGHSAPPSRIMFYGKDGRNIVSAGQDSSLKSFSTFHESLNRDFGQAYDNKKYGKRLKNKKAHHKMGAITAIAGESCKRSDWDSIVTCHQGNGTVISWDYTKGTMGKHKICPPELEDDLGAQATAVDVTGCGNFVLIGWNTGHVKLYNIQSGMLRGTFGRDKAHSGSVRGVAVDGLNQVVFTAAADKKVKFWHFREKTLLHELILDNSVAHVRLHRESSMLAIAMDNFSIVLIDVELRRVVRKFLGHGNVILDMSFSADARWLVTSSMDSSIRTWDLPTAKLVDCFLVDSAATSLALSPTNAFLATTHVDDLGVYLWSNKTLYSNVTLRPLPSDFQPSVVLMPGTGVGTDEDAENEDSQTDASLMMEFSSPEQISAHLVTLSLLPNSRWQSLTNLELIKKRNKPKQPVKIPKTAPFFLPVASGLNPTLHIEDDSEMKEDDKTNIPVSFSQDSDLCRLLANASQEGNYEPVMEYMKTLNPSATDMEMRSLTPIGGGSHAAMETFLKFLSSWLDTNRDFELVQAYICLFLKISGEEIADTPSLVALLQELFSKQKQSWTRIEGHFNRTMCLINYLKSAVL</sequence>
<dbReference type="PANTHER" id="PTHR22840:SF12">
    <property type="entry name" value="WD REPEAT-CONTAINING PROTEIN 36"/>
    <property type="match status" value="1"/>
</dbReference>